<evidence type="ECO:0008006" key="5">
    <source>
        <dbReference type="Google" id="ProtNLM"/>
    </source>
</evidence>
<dbReference type="Pfam" id="PF00534">
    <property type="entry name" value="Glycos_transf_1"/>
    <property type="match status" value="1"/>
</dbReference>
<dbReference type="InterPro" id="IPR028098">
    <property type="entry name" value="Glyco_trans_4-like_N"/>
</dbReference>
<dbReference type="Gene3D" id="1.50.10.20">
    <property type="match status" value="1"/>
</dbReference>
<evidence type="ECO:0000313" key="4">
    <source>
        <dbReference type="Proteomes" id="UP000185809"/>
    </source>
</evidence>
<proteinExistence type="predicted"/>
<dbReference type="Gene3D" id="3.40.50.2000">
    <property type="entry name" value="Glycogen Phosphorylase B"/>
    <property type="match status" value="2"/>
</dbReference>
<dbReference type="SUPFAM" id="SSF53756">
    <property type="entry name" value="UDP-Glycosyltransferase/glycogen phosphorylase"/>
    <property type="match status" value="1"/>
</dbReference>
<dbReference type="Proteomes" id="UP000185809">
    <property type="component" value="Unassembled WGS sequence"/>
</dbReference>
<comment type="caution">
    <text evidence="3">The sequence shown here is derived from an EMBL/GenBank/DDBJ whole genome shotgun (WGS) entry which is preliminary data.</text>
</comment>
<protein>
    <recommendedName>
        <fullName evidence="5">Glycosyl transferase family 1 domain-containing protein</fullName>
    </recommendedName>
</protein>
<feature type="domain" description="Glycosyltransferase subfamily 4-like N-terminal" evidence="2">
    <location>
        <begin position="71"/>
        <end position="172"/>
    </location>
</feature>
<dbReference type="PANTHER" id="PTHR12526">
    <property type="entry name" value="GLYCOSYLTRANSFERASE"/>
    <property type="match status" value="1"/>
</dbReference>
<dbReference type="GO" id="GO:0005975">
    <property type="term" value="P:carbohydrate metabolic process"/>
    <property type="evidence" value="ECO:0007669"/>
    <property type="project" value="InterPro"/>
</dbReference>
<dbReference type="InterPro" id="IPR008928">
    <property type="entry name" value="6-hairpin_glycosidase_sf"/>
</dbReference>
<gene>
    <name evidence="3" type="ORF">A2995_00820</name>
</gene>
<reference evidence="3 4" key="1">
    <citation type="journal article" date="2016" name="Nat. Commun.">
        <title>Thousands of microbial genomes shed light on interconnected biogeochemical processes in an aquifer system.</title>
        <authorList>
            <person name="Anantharaman K."/>
            <person name="Brown C.T."/>
            <person name="Hug L.A."/>
            <person name="Sharon I."/>
            <person name="Castelle C.J."/>
            <person name="Probst A.J."/>
            <person name="Thomas B.C."/>
            <person name="Singh A."/>
            <person name="Wilkins M.J."/>
            <person name="Karaoz U."/>
            <person name="Brodie E.L."/>
            <person name="Williams K.H."/>
            <person name="Hubbard S.S."/>
            <person name="Banfield J.F."/>
        </authorList>
    </citation>
    <scope>NUCLEOTIDE SEQUENCE [LARGE SCALE GENOMIC DNA]</scope>
</reference>
<feature type="domain" description="Glycosyl transferase family 1" evidence="1">
    <location>
        <begin position="182"/>
        <end position="359"/>
    </location>
</feature>
<evidence type="ECO:0000313" key="3">
    <source>
        <dbReference type="EMBL" id="OGI88476.1"/>
    </source>
</evidence>
<sequence>MNKSWVLYISTFPPRECGIATFTKELTTAMDRKFNPKLKSKLLAMNDNGSSFYDYGTKVKFQLDDRDIEAYLELAKKINKNPTIKLINIQHEFGIFGGEYGLYLIPFLETLEKPVVITFHSVLPNPDQTRKKIVKALAKRCDAIIVMAKKAIEILENDYEIDTKRIYCIPHGTPSIPFTAKETKKNLGLEGKKIISTFGLLSKNKGVEHVIEALPKIVKEHPEALFLVIGETHPQVRKHEGESYRNFLIKRVEELKLKNHVKFYNKYLTLKEIIKYLKATDVYVNSAKDPNQITSGTLAYAVGCGKAIVATRSLYASEILSEGRGVIVDFGNSDQIAESINYLLSNPEKRKEMEKKAYEYGRQMVWNNVAAGYLNVYKTIIEISEKIGLHKFPRTKLNHLINLTDDTGVIQHAKHTLSDRAEGYTLDDNARALMVAVKYYQKTKEEATLKLVNTYLSFIRYMQKEDGKFHNLLSYDRKFLDKEGSEDSFGRTLWATGYIINTKLPEGIRALAKFIFDNAAKHVPNLKSPRAKAFSILGMYHYYKINKHPDIILKVKKLSDSLLKRYQQTHNEDWIWFEDYLTYSNGRLPESLFYAYDMTKEKRYLEIAEKTLNFLSSIVLLDNKLVLIGHNGWFNKNGKRAFYDQQPVDAASMVQAYLSAYKITKKEEYYEKALISFNWFLGKNSLNQTVYDESTGGCYDGLLPNCINLNQGAESTISYLIARLSFD</sequence>
<dbReference type="AlphaFoldDB" id="A0A1F6X2W5"/>
<dbReference type="InterPro" id="IPR001296">
    <property type="entry name" value="Glyco_trans_1"/>
</dbReference>
<dbReference type="EMBL" id="MFUP01000002">
    <property type="protein sequence ID" value="OGI88476.1"/>
    <property type="molecule type" value="Genomic_DNA"/>
</dbReference>
<evidence type="ECO:0000259" key="2">
    <source>
        <dbReference type="Pfam" id="PF13439"/>
    </source>
</evidence>
<dbReference type="CDD" id="cd03822">
    <property type="entry name" value="GT4_mannosyltransferase-like"/>
    <property type="match status" value="1"/>
</dbReference>
<dbReference type="PANTHER" id="PTHR12526:SF572">
    <property type="entry name" value="BLL5144 PROTEIN"/>
    <property type="match status" value="1"/>
</dbReference>
<name>A0A1F6X2W5_9BACT</name>
<dbReference type="Pfam" id="PF13439">
    <property type="entry name" value="Glyco_transf_4"/>
    <property type="match status" value="1"/>
</dbReference>
<dbReference type="GO" id="GO:0016757">
    <property type="term" value="F:glycosyltransferase activity"/>
    <property type="evidence" value="ECO:0007669"/>
    <property type="project" value="InterPro"/>
</dbReference>
<evidence type="ECO:0000259" key="1">
    <source>
        <dbReference type="Pfam" id="PF00534"/>
    </source>
</evidence>
<organism evidence="3 4">
    <name type="scientific">Candidatus Nomurabacteria bacterium RIFCSPLOWO2_01_FULL_33_24</name>
    <dbReference type="NCBI Taxonomy" id="1801765"/>
    <lineage>
        <taxon>Bacteria</taxon>
        <taxon>Candidatus Nomuraibacteriota</taxon>
    </lineage>
</organism>
<accession>A0A1F6X2W5</accession>
<dbReference type="SUPFAM" id="SSF48208">
    <property type="entry name" value="Six-hairpin glycosidases"/>
    <property type="match status" value="1"/>
</dbReference>